<dbReference type="RefSeq" id="WP_062417326.1">
    <property type="nucleotide sequence ID" value="NZ_DF967974.1"/>
</dbReference>
<protein>
    <submittedName>
        <fullName evidence="1">Uncharacterized protein</fullName>
    </submittedName>
</protein>
<name>A0A0N8GT50_9CHLR</name>
<comment type="caution">
    <text evidence="1">The sequence shown here is derived from an EMBL/GenBank/DDBJ whole genome shotgun (WGS) entry which is preliminary data.</text>
</comment>
<accession>A0A0N8GT50</accession>
<reference evidence="1 2" key="1">
    <citation type="submission" date="2015-07" db="EMBL/GenBank/DDBJ databases">
        <title>Genome sequence of Levilinea saccharolytica DSM 16555.</title>
        <authorList>
            <person name="Hemp J."/>
            <person name="Ward L.M."/>
            <person name="Pace L.A."/>
            <person name="Fischer W.W."/>
        </authorList>
    </citation>
    <scope>NUCLEOTIDE SEQUENCE [LARGE SCALE GENOMIC DNA]</scope>
    <source>
        <strain evidence="1 2">KIBI-1</strain>
    </source>
</reference>
<gene>
    <name evidence="1" type="ORF">ADN01_01745</name>
</gene>
<dbReference type="OrthoDB" id="9982944at2"/>
<sequence>MEDYQAQLIAEQLKHAIHLLQSDLEALRAQQAHDREMTQLRLTSLEATTQDHESRLRSATDGVTQFKMWTGLASGGSSLAALAALLRSFLSGAP</sequence>
<proteinExistence type="predicted"/>
<evidence type="ECO:0000313" key="1">
    <source>
        <dbReference type="EMBL" id="KPL91114.1"/>
    </source>
</evidence>
<dbReference type="EMBL" id="LGCM01000007">
    <property type="protein sequence ID" value="KPL91114.1"/>
    <property type="molecule type" value="Genomic_DNA"/>
</dbReference>
<keyword evidence="2" id="KW-1185">Reference proteome</keyword>
<dbReference type="Proteomes" id="UP000050501">
    <property type="component" value="Unassembled WGS sequence"/>
</dbReference>
<dbReference type="AlphaFoldDB" id="A0A0N8GT50"/>
<organism evidence="1 2">
    <name type="scientific">Levilinea saccharolytica</name>
    <dbReference type="NCBI Taxonomy" id="229921"/>
    <lineage>
        <taxon>Bacteria</taxon>
        <taxon>Bacillati</taxon>
        <taxon>Chloroflexota</taxon>
        <taxon>Anaerolineae</taxon>
        <taxon>Anaerolineales</taxon>
        <taxon>Anaerolineaceae</taxon>
        <taxon>Levilinea</taxon>
    </lineage>
</organism>
<evidence type="ECO:0000313" key="2">
    <source>
        <dbReference type="Proteomes" id="UP000050501"/>
    </source>
</evidence>